<evidence type="ECO:0000313" key="1">
    <source>
        <dbReference type="EMBL" id="MBB6628126.1"/>
    </source>
</evidence>
<accession>A0A7X0RGX9</accession>
<proteinExistence type="predicted"/>
<dbReference type="EMBL" id="JACKXE010000001">
    <property type="protein sequence ID" value="MBB6628126.1"/>
    <property type="molecule type" value="Genomic_DNA"/>
</dbReference>
<protein>
    <submittedName>
        <fullName evidence="1">Uncharacterized protein</fullName>
    </submittedName>
</protein>
<organism evidence="1 2">
    <name type="scientific">Nocardioides luti</name>
    <dbReference type="NCBI Taxonomy" id="2761101"/>
    <lineage>
        <taxon>Bacteria</taxon>
        <taxon>Bacillati</taxon>
        <taxon>Actinomycetota</taxon>
        <taxon>Actinomycetes</taxon>
        <taxon>Propionibacteriales</taxon>
        <taxon>Nocardioidaceae</taxon>
        <taxon>Nocardioides</taxon>
    </lineage>
</organism>
<dbReference type="RefSeq" id="WP_185253210.1">
    <property type="nucleotide sequence ID" value="NZ_JACKXE010000001.1"/>
</dbReference>
<sequence>MTVRRALPAGLAALALVVTMVTGLWPASGQAAHHPAAHPGSHAARTVDDVLYFDMYAHGRKEPRRIFLTANSGPYLKKITWKHWGTEKAVGRGVYVSDCASCPPPAHRKAVITLRTVVACADVVDAHAYKKGRVVLAEPDEGGTDRTFALPAGCPPS</sequence>
<comment type="caution">
    <text evidence="1">The sequence shown here is derived from an EMBL/GenBank/DDBJ whole genome shotgun (WGS) entry which is preliminary data.</text>
</comment>
<keyword evidence="2" id="KW-1185">Reference proteome</keyword>
<dbReference type="Proteomes" id="UP000523955">
    <property type="component" value="Unassembled WGS sequence"/>
</dbReference>
<evidence type="ECO:0000313" key="2">
    <source>
        <dbReference type="Proteomes" id="UP000523955"/>
    </source>
</evidence>
<reference evidence="1 2" key="1">
    <citation type="submission" date="2020-08" db="EMBL/GenBank/DDBJ databases">
        <authorList>
            <person name="Seo M.-J."/>
        </authorList>
    </citation>
    <scope>NUCLEOTIDE SEQUENCE [LARGE SCALE GENOMIC DNA]</scope>
    <source>
        <strain evidence="1 2">KIGAM211</strain>
    </source>
</reference>
<gene>
    <name evidence="1" type="ORF">H5V45_12425</name>
</gene>
<name>A0A7X0RGX9_9ACTN</name>
<dbReference type="AlphaFoldDB" id="A0A7X0RGX9"/>